<name>A0ABS6JDY4_9BACI</name>
<proteinExistence type="predicted"/>
<gene>
    <name evidence="2" type="ORF">KS419_07695</name>
</gene>
<dbReference type="InterPro" id="IPR010905">
    <property type="entry name" value="Glyco_hydro_88"/>
</dbReference>
<evidence type="ECO:0000313" key="2">
    <source>
        <dbReference type="EMBL" id="MBU9711615.1"/>
    </source>
</evidence>
<dbReference type="Pfam" id="PF07470">
    <property type="entry name" value="Glyco_hydro_88"/>
    <property type="match status" value="1"/>
</dbReference>
<organism evidence="2 3">
    <name type="scientific">Evansella tamaricis</name>
    <dbReference type="NCBI Taxonomy" id="2069301"/>
    <lineage>
        <taxon>Bacteria</taxon>
        <taxon>Bacillati</taxon>
        <taxon>Bacillota</taxon>
        <taxon>Bacilli</taxon>
        <taxon>Bacillales</taxon>
        <taxon>Bacillaceae</taxon>
        <taxon>Evansella</taxon>
    </lineage>
</organism>
<dbReference type="PANTHER" id="PTHR33886">
    <property type="entry name" value="UNSATURATED RHAMNOGALACTURONAN HYDROLASE (EUROFUNG)"/>
    <property type="match status" value="1"/>
</dbReference>
<reference evidence="2 3" key="1">
    <citation type="submission" date="2021-06" db="EMBL/GenBank/DDBJ databases">
        <title>Bacillus sp. RD4P76, an endophyte from a halophyte.</title>
        <authorList>
            <person name="Sun J.-Q."/>
        </authorList>
    </citation>
    <scope>NUCLEOTIDE SEQUENCE [LARGE SCALE GENOMIC DNA]</scope>
    <source>
        <strain evidence="2 3">CGMCC 1.15917</strain>
    </source>
</reference>
<dbReference type="PANTHER" id="PTHR33886:SF8">
    <property type="entry name" value="UNSATURATED RHAMNOGALACTURONAN HYDROLASE (EUROFUNG)"/>
    <property type="match status" value="1"/>
</dbReference>
<dbReference type="GO" id="GO:0016787">
    <property type="term" value="F:hydrolase activity"/>
    <property type="evidence" value="ECO:0007669"/>
    <property type="project" value="UniProtKB-KW"/>
</dbReference>
<evidence type="ECO:0000256" key="1">
    <source>
        <dbReference type="ARBA" id="ARBA00022801"/>
    </source>
</evidence>
<dbReference type="EMBL" id="JAHQCS010000079">
    <property type="protein sequence ID" value="MBU9711615.1"/>
    <property type="molecule type" value="Genomic_DNA"/>
</dbReference>
<sequence length="370" mass="42882">MGSVYKGKKPLRWAEEASRSLMNRFEPSKLPPADRWHYHQGVFLYGMYDVWKETKNDDYYQYFKEYVDKLVDEEGNFLFRRSELDAIQPGLLLFPLYEKTGEKRYKIAASKLRNLLNTLNKTKEGGFWHKDKYPYQMWLDGLYMAGPFTITYGQQFEEPELLDLVVQQENLMRKNTKDEKTGLYFHGWDESGKTPWSVMGTNTAPEIWGRSLGWYGMALVNMIEMLPEGHPKKMEWIGVVQELIENLVKFQDPESGLWYQIVDKGYLEDNWLESSGSCLFIYTIAKAVNKGYVDDKYFEVAVKGYNGVVDRFIEVQPDGSIGLTDICIGTSIGVYDYYVARETCTNDLHGVGAFVLASVQMHQKESTIVR</sequence>
<protein>
    <submittedName>
        <fullName evidence="2">Glycoside hydrolase family 105 protein</fullName>
    </submittedName>
</protein>
<comment type="caution">
    <text evidence="2">The sequence shown here is derived from an EMBL/GenBank/DDBJ whole genome shotgun (WGS) entry which is preliminary data.</text>
</comment>
<dbReference type="InterPro" id="IPR052043">
    <property type="entry name" value="PolySaccharide_Degr_Enz"/>
</dbReference>
<dbReference type="Proteomes" id="UP000784880">
    <property type="component" value="Unassembled WGS sequence"/>
</dbReference>
<accession>A0ABS6JDY4</accession>
<keyword evidence="1 2" id="KW-0378">Hydrolase</keyword>
<evidence type="ECO:0000313" key="3">
    <source>
        <dbReference type="Proteomes" id="UP000784880"/>
    </source>
</evidence>
<keyword evidence="3" id="KW-1185">Reference proteome</keyword>